<accession>A0AAQ3U3P1</accession>
<name>A0AAQ3U3P1_PASNO</name>
<dbReference type="AlphaFoldDB" id="A0AAQ3U3P1"/>
<reference evidence="2 3" key="1">
    <citation type="submission" date="2024-02" db="EMBL/GenBank/DDBJ databases">
        <title>High-quality chromosome-scale genome assembly of Pensacola bahiagrass (Paspalum notatum Flugge var. saurae).</title>
        <authorList>
            <person name="Vega J.M."/>
            <person name="Podio M."/>
            <person name="Orjuela J."/>
            <person name="Siena L.A."/>
            <person name="Pessino S.C."/>
            <person name="Combes M.C."/>
            <person name="Mariac C."/>
            <person name="Albertini E."/>
            <person name="Pupilli F."/>
            <person name="Ortiz J.P.A."/>
            <person name="Leblanc O."/>
        </authorList>
    </citation>
    <scope>NUCLEOTIDE SEQUENCE [LARGE SCALE GENOMIC DNA]</scope>
    <source>
        <strain evidence="2">R1</strain>
        <tissue evidence="2">Leaf</tissue>
    </source>
</reference>
<feature type="transmembrane region" description="Helical" evidence="1">
    <location>
        <begin position="41"/>
        <end position="61"/>
    </location>
</feature>
<evidence type="ECO:0000313" key="3">
    <source>
        <dbReference type="Proteomes" id="UP001341281"/>
    </source>
</evidence>
<evidence type="ECO:0000313" key="2">
    <source>
        <dbReference type="EMBL" id="WVZ84989.1"/>
    </source>
</evidence>
<protein>
    <submittedName>
        <fullName evidence="2">Uncharacterized protein</fullName>
    </submittedName>
</protein>
<keyword evidence="3" id="KW-1185">Reference proteome</keyword>
<feature type="transmembrane region" description="Helical" evidence="1">
    <location>
        <begin position="163"/>
        <end position="180"/>
    </location>
</feature>
<sequence>MTAVARPWNKSFLLHHRLDGVLSGVGEGPVRAGSDGAGFLAVARFLPVLGVSEVGVGFLMFWRGMFQASVKRYRVMAVGFVAAWWVDLCFSLAARRRRLAQIHVQGSSGCVPGRWTFIGYFFCGSFESLATMGLLWVWASSMASIFLGGDFPLVHGGVRRLKMAVYCTNALCIIYIFCLVRRVLCAKWSVCV</sequence>
<keyword evidence="1" id="KW-1133">Transmembrane helix</keyword>
<keyword evidence="1" id="KW-0472">Membrane</keyword>
<feature type="transmembrane region" description="Helical" evidence="1">
    <location>
        <begin position="73"/>
        <end position="94"/>
    </location>
</feature>
<organism evidence="2 3">
    <name type="scientific">Paspalum notatum var. saurae</name>
    <dbReference type="NCBI Taxonomy" id="547442"/>
    <lineage>
        <taxon>Eukaryota</taxon>
        <taxon>Viridiplantae</taxon>
        <taxon>Streptophyta</taxon>
        <taxon>Embryophyta</taxon>
        <taxon>Tracheophyta</taxon>
        <taxon>Spermatophyta</taxon>
        <taxon>Magnoliopsida</taxon>
        <taxon>Liliopsida</taxon>
        <taxon>Poales</taxon>
        <taxon>Poaceae</taxon>
        <taxon>PACMAD clade</taxon>
        <taxon>Panicoideae</taxon>
        <taxon>Andropogonodae</taxon>
        <taxon>Paspaleae</taxon>
        <taxon>Paspalinae</taxon>
        <taxon>Paspalum</taxon>
    </lineage>
</organism>
<keyword evidence="1" id="KW-0812">Transmembrane</keyword>
<gene>
    <name evidence="2" type="ORF">U9M48_031954</name>
</gene>
<proteinExistence type="predicted"/>
<evidence type="ECO:0000256" key="1">
    <source>
        <dbReference type="SAM" id="Phobius"/>
    </source>
</evidence>
<dbReference type="EMBL" id="CP144751">
    <property type="protein sequence ID" value="WVZ84989.1"/>
    <property type="molecule type" value="Genomic_DNA"/>
</dbReference>
<feature type="transmembrane region" description="Helical" evidence="1">
    <location>
        <begin position="115"/>
        <end position="139"/>
    </location>
</feature>
<dbReference type="Proteomes" id="UP001341281">
    <property type="component" value="Chromosome 07"/>
</dbReference>